<protein>
    <submittedName>
        <fullName evidence="2">Uncharacterized protein</fullName>
    </submittedName>
</protein>
<gene>
    <name evidence="2" type="ORF">X841_09505</name>
</gene>
<dbReference type="GeneID" id="87995977"/>
<reference evidence="3" key="1">
    <citation type="submission" date="2013-12" db="EMBL/GenBank/DDBJ databases">
        <title>Genome sequences of Streptococcus thermophilus strains MTH17CL396 and M17PTZA496 isolated from Fontina cheese in Valle d'Aosta region (Italy).</title>
        <authorList>
            <person name="Treu L."/>
            <person name="Giacomini A."/>
            <person name="Corich V."/>
            <person name="Vendramin V."/>
            <person name="Bovo B."/>
        </authorList>
    </citation>
    <scope>NUCLEOTIDE SEQUENCE [LARGE SCALE GENOMIC DNA]</scope>
    <source>
        <strain evidence="3">M17PTZA496</strain>
    </source>
</reference>
<proteinExistence type="predicted"/>
<dbReference type="RefSeq" id="WP_011226490.1">
    <property type="nucleotide sequence ID" value="NZ_CM002372.1"/>
</dbReference>
<accession>A0A0E2QFD4</accession>
<feature type="transmembrane region" description="Helical" evidence="1">
    <location>
        <begin position="12"/>
        <end position="33"/>
    </location>
</feature>
<evidence type="ECO:0000313" key="2">
    <source>
        <dbReference type="EMBL" id="ETW88204.1"/>
    </source>
</evidence>
<evidence type="ECO:0000313" key="3">
    <source>
        <dbReference type="Proteomes" id="UP000024559"/>
    </source>
</evidence>
<sequence length="133" mass="15093">MKLKNISSSVLRSFRTITAALAVFLISISLSLYKSKISPGTWLAVGALAFVVIFVNGLLYRMLKKRPDSVNLLTIRQSFIVFPVITFLVLSVEFYTLLTFSDTTDRIVLAVLMLLLILCDFLSYLQVKKYFKQ</sequence>
<evidence type="ECO:0000256" key="1">
    <source>
        <dbReference type="SAM" id="Phobius"/>
    </source>
</evidence>
<feature type="transmembrane region" description="Helical" evidence="1">
    <location>
        <begin position="107"/>
        <end position="127"/>
    </location>
</feature>
<feature type="transmembrane region" description="Helical" evidence="1">
    <location>
        <begin position="39"/>
        <end position="59"/>
    </location>
</feature>
<keyword evidence="1" id="KW-0812">Transmembrane</keyword>
<dbReference type="EMBL" id="AZJT01000067">
    <property type="protein sequence ID" value="ETW88204.1"/>
    <property type="molecule type" value="Genomic_DNA"/>
</dbReference>
<dbReference type="PATRIC" id="fig|1433289.7.peg.1971"/>
<keyword evidence="1" id="KW-0472">Membrane</keyword>
<keyword evidence="1" id="KW-1133">Transmembrane helix</keyword>
<comment type="caution">
    <text evidence="2">The sequence shown here is derived from an EMBL/GenBank/DDBJ whole genome shotgun (WGS) entry which is preliminary data.</text>
</comment>
<organism evidence="2 3">
    <name type="scientific">Streptococcus thermophilus M17PTZA496</name>
    <dbReference type="NCBI Taxonomy" id="1433289"/>
    <lineage>
        <taxon>Bacteria</taxon>
        <taxon>Bacillati</taxon>
        <taxon>Bacillota</taxon>
        <taxon>Bacilli</taxon>
        <taxon>Lactobacillales</taxon>
        <taxon>Streptococcaceae</taxon>
        <taxon>Streptococcus</taxon>
    </lineage>
</organism>
<name>A0A0E2QFD4_STRTR</name>
<dbReference type="AlphaFoldDB" id="A0A0E2QFD4"/>
<dbReference type="Proteomes" id="UP000024559">
    <property type="component" value="Chromosome"/>
</dbReference>
<dbReference type="HOGENOM" id="CLU_1905662_0_0_9"/>
<feature type="transmembrane region" description="Helical" evidence="1">
    <location>
        <begin position="79"/>
        <end position="101"/>
    </location>
</feature>